<dbReference type="Proteomes" id="UP000199103">
    <property type="component" value="Chromosome I"/>
</dbReference>
<evidence type="ECO:0000313" key="2">
    <source>
        <dbReference type="EMBL" id="SDT24537.1"/>
    </source>
</evidence>
<protein>
    <submittedName>
        <fullName evidence="2">Uncharacterized protein</fullName>
    </submittedName>
</protein>
<gene>
    <name evidence="2" type="ORF">SAMN04489812_4761</name>
</gene>
<dbReference type="EMBL" id="LT629772">
    <property type="protein sequence ID" value="SDT24537.1"/>
    <property type="molecule type" value="Genomic_DNA"/>
</dbReference>
<accession>A0A1H1YSY8</accession>
<keyword evidence="3" id="KW-1185">Reference proteome</keyword>
<proteinExistence type="predicted"/>
<organism evidence="2 3">
    <name type="scientific">Microlunatus soli</name>
    <dbReference type="NCBI Taxonomy" id="630515"/>
    <lineage>
        <taxon>Bacteria</taxon>
        <taxon>Bacillati</taxon>
        <taxon>Actinomycetota</taxon>
        <taxon>Actinomycetes</taxon>
        <taxon>Propionibacteriales</taxon>
        <taxon>Propionibacteriaceae</taxon>
        <taxon>Microlunatus</taxon>
    </lineage>
</organism>
<feature type="region of interest" description="Disordered" evidence="1">
    <location>
        <begin position="36"/>
        <end position="56"/>
    </location>
</feature>
<evidence type="ECO:0000313" key="3">
    <source>
        <dbReference type="Proteomes" id="UP000199103"/>
    </source>
</evidence>
<name>A0A1H1YSY8_9ACTN</name>
<dbReference type="AlphaFoldDB" id="A0A1H1YSY8"/>
<evidence type="ECO:0000256" key="1">
    <source>
        <dbReference type="SAM" id="MobiDB-lite"/>
    </source>
</evidence>
<sequence length="341" mass="37769">MIGTAIAAVLALTIGAAVYLTVNRSELPYPFNARPTASPSAPIRHGPPLRPGQPIDDRTLAKVSPDDFYFDLLRRQMTQPVGVVTSSLFLTPESFAHREPLEIYQVGIDHRTGADVHSKKSTVSITGYREGRPTSVTRCDRGTPYTYNLPASGYRPGWQVDTVGSCDLTKVRLGMPSSDGITPNGLSDRQATAYISALRTKDFSGFVVPQRPTVITTGGHRYIRQVVDFKPRKLADEYYWGDQIFIWAFRDAVGDVAEWPFMPDQFAGGQGLHAIYYIDPGTLLPTASKIRATALLDENGQPKEDPQQTNVVDYAFPKQLTPVTRKDHRPLHLTVPEGWKI</sequence>
<reference evidence="2 3" key="1">
    <citation type="submission" date="2016-10" db="EMBL/GenBank/DDBJ databases">
        <authorList>
            <person name="de Groot N.N."/>
        </authorList>
    </citation>
    <scope>NUCLEOTIDE SEQUENCE [LARGE SCALE GENOMIC DNA]</scope>
    <source>
        <strain evidence="2 3">DSM 21800</strain>
    </source>
</reference>